<comment type="caution">
    <text evidence="3">The sequence shown here is derived from an EMBL/GenBank/DDBJ whole genome shotgun (WGS) entry which is preliminary data.</text>
</comment>
<dbReference type="Proteomes" id="UP000253498">
    <property type="component" value="Unassembled WGS sequence"/>
</dbReference>
<evidence type="ECO:0000256" key="1">
    <source>
        <dbReference type="SAM" id="Coils"/>
    </source>
</evidence>
<evidence type="ECO:0008006" key="5">
    <source>
        <dbReference type="Google" id="ProtNLM"/>
    </source>
</evidence>
<sequence>MKAYCLAYLEERQLESNIKKLWRKPFLKDLTPEEIKVVENLVSEKRLCLQLGREVGPELAVRYERSNQDNQVERLKLFNEMDQKVFSVTCRQFIKEQAKKCLSATNYTRFEVAQMIRNIERKKGLQEREKNNFFDPIINSQDLSSNEIRAYCLAYLEEQQMESNIKKNLRKPFLKELKPEEILKVKNLVSEKRLYLQLGKEVGPELATKLDNSKESDQVVLSQLFKEMDQKAFSVTCRQFIKEQAKKHLSEENYVRFEIGHVIREGESKKNLQEWEETDFLNPFLSRENLSPNEIRAYEIAYLEMKYEPFSQMNSWKKSLQQYFEKNLTSEERNEVQALVPQKRVLIQLSKELDLKNVFQLEEIQQGKQEGRLVFFTDIYEKSFSTTNQEYIKTQAKIYLSPANHAEFAVKSQMQDALREKGLKLANIKFREDKIRAFLDQKMQSPLEIRAYYLACIEEQVIPMDIKKSLIHALKKDLTVDENLKLSELISEQQRLIHLSEEIGPERTLEFLKIKKENKAATIDFFTDLYNNVSSYTQQWIKEQASLHLNQKEHLEFTKKIKLKEIIKEGGPDLKASAVYNQSKRVFEKAMSLPVIEELQVKNGLQQVNANLLDPLELRRLNKEQLIDSLVKVQVRFPHWEQRLKDQAIDRSISHLNDLEKKEIKTSLKVKELKGFLNKVKFHDSDGFSSIWGYAKFHVDNDRRIIKLQKIKEQLDEIAPANLLQPVVVKILTNNRCDYRDLKLREAIVSHDETAIEINRQLKSEFKAMGVTFKEVSRNQILRRIFKNLDKGLKSEKEQIAEVLSDSNLHYNNLLNTLLVQFEKKVHEYIPYLDTLIQKDYEDKGDVSLTNKRILELVENEPGLKDLLVCCQNMLPSYPLKNYAQTIPMVSTYFANLAHQIEETYQSPGKKLAKQIFMLGKLDPLYCAKMIQYLSAQYTNKQPNPLPIHPNILIQNKMEKIVESYHDLYPLPSMHSELTGKKVVNKVANEVVGNVERPISTPIIEQSSQPFDWSPSVILNQEVRPTETAKAIVAFHNKYHDLEMTKQFTAFATKPRLEREKDKTNTTKEESLKEVAYQEFLKKKKSYKKSKNSAGREIAHEEMELALKKYQHVVQKKQDQKECANNMENQELVRAGVYLTQQLQSDELTNYLVERMIAPENRRPANVQLQYFIKELVHDLNTATEREAAIQTIMQPYLSVEERQKFYAFMKQDTYLQQFLKQENLSKIELKACVSACLHKSDLPFKEQVDQKLEVFLTDKEQRQLKEMVSQKEIVRVLAEQRDYETAVKFEKVLKKEEVGEINWLVSIYDDTPFLLIKESITSLIDSSFNEADRMQFYNKINSNHKLKDLSKQVSLTTAEGENSRSNKEDMFSLVSAISPEVAERIEATNLKRLPLIAEIKENLEEKGIKYYLPEIIKRDFYEKEYMEIRGNEVSCKENEEWITINLYNNPNLLADSIYLLNKLLDEQDVLYGHVFQNKKEILEKSILKRLPENQKKIFLDWQEVTQLIAKADYGTRQNFRELFLKKKLFSLEEKANFCVAFQELINDIKDKKEKKFKEQFYASYSLDDSELSESMEIYHYLHPFENEKIVKSMNNIEQIFIDLVSPSSSTKRKWGNQMDDVVRASLILKRKLSSTQLKNDLFKRMVEPYVFSDNHPNFNTFMETTVNSYLKEHPTTDPDYSYLPIKKEQEQVELSLTNEVEPYYLFALKEIRKGFRKASTDLFTHIYLHTTIEEKRYIIDDYAKQYLTTFDYLDFMLRTRQQRSQGKWNENDRLQESLHLLVDGKSRRAYEERAYYLAYLEETTLPNSLKDTLKYLLLNELTSAEKAQALELVPEKRQLLLLTKELDRKTVYELEAIQQGKKQVTDDYFLVALAAYKKTDSKKHQERIKEQAKKYLTESKYVEIEIHTQFQDEFRKKSVTQPNVDFQENGLSRFLKREYLSANEVRAFYLAYLDAQKLPNNIQIIFEKVLIKDLTDKEKKEVITLYSEKRQLLLLAKYLESDIVFELEKIQQGKKRGTDDYFRAIYNNSDSILAREMIKEQAQKYLTESNYLAFDINNQLQEESRKTDFTLPTVDFKDEVLRYFIDHEVSSKSEMIIYYLAYLEAKEIPSDLETIKNLKKNVATPNQIDIDGLILEKKQLLTIVNEIGPSAYERLRYDIGVSIGFFTEMYEKVNSVDTQQFIKNQAQLSLDAEKHLEFKKRIALYELSKSSKLTFEVDSFIQRQRHSQQKNGENYRTKISLEDIGRLREHNLSSLAERMVYVQKSTEEIESKKNDEPKSVKEELQVFLALISRFDDDDKYRYMDSHFENIYSSVKKKSHNGKHILSLPKKNKALNKLKNKWVLYDEEKGRNWQSVLELNKQKQSNITGFISRIILLPTWQSVAEIEPLFIAVKKRIEKRLERFSQEVKASQSKTDEEILALAEKDYRVKKLFTYYQKIAPAVPLKDFAKITPTVVAHFKNSAHQLAREDLGEDTELSEQIYELGKQDLPFCADLIQYLASTGINEKAKDILISPNEESQRRAKQIIEIYNQKLDMAQQKNILETEKKQQQIENDNQLKELVRNGVYNYQKDGSKGIQIGQANADSFPSKNQLQQFIKELAEKLDTNMQREAAIQTVMKPNLSLEEREKFYAYLKNDPFLPLFLQKDNLSKLELKAYVDVCLKKTDLSFKGKISSCLRDYLTVTEKEKLNKLITEKEVIRAVAEEINHQTALELERVVNQKKQEIDPLVAVYRQTSFTPIREFVLQHVDSSLTDENRSEFYQKIDSVAPINQLDQTKWKAPSTNKNVKQEKDRFLFSLMDEMKETLEQQKLVYYFPEIVKQILPPKIRNLEEIDKEYQITRERLEETGIHFTYGQMQNWIDTFDEGPIVNDNNHISILKTIAKVIEKHMERKGILIENIPTDKAENNIVKEELIAAIEQSVVKINKDDSDKSVEEKFRDHLSNYPIILNLIKEQPEIGKKLLKKCQDRLPFVSLTSSKEFREIVDNEFAIRNTNIRKFARKHAPQVRSQMTVEKQIYDLYQENPAWCCENLRAILVDYVGFKNINLNPIYRPKLYSFQACGNFDQWRLRGKAQKIINFYTGIASNLERVLPKELQEKEPVNKERQTEISLESIVTKHEKLNNDMVLTETNEKKKLFPATDYFESKSNLRQREPLIKKLHMTQIKEKASQEGYSSNERKTHEQVQRQANR</sequence>
<reference evidence="3 4" key="1">
    <citation type="submission" date="2015-06" db="EMBL/GenBank/DDBJ databases">
        <title>The Genome Sequence of Enterococcus hirae 88EA1.</title>
        <authorList>
            <consortium name="The Broad Institute Genomics Platform"/>
            <consortium name="The Broad Institute Genome Sequencing Center for Infectious Disease"/>
            <person name="Earl A.M."/>
            <person name="Van Tyne D."/>
            <person name="Lebreton F."/>
            <person name="Saavedra J.T."/>
            <person name="Gilmore M.S."/>
            <person name="Manson McGuire A."/>
            <person name="Clock S."/>
            <person name="Crupain M."/>
            <person name="Rangan U."/>
            <person name="Young S."/>
            <person name="Abouelleil A."/>
            <person name="Cao P."/>
            <person name="Chapman S.B."/>
            <person name="Griggs A."/>
            <person name="Priest M."/>
            <person name="Shea T."/>
            <person name="Wortman J."/>
            <person name="Nusbaum C."/>
            <person name="Birren B."/>
        </authorList>
    </citation>
    <scope>NUCLEOTIDE SEQUENCE [LARGE SCALE GENOMIC DNA]</scope>
    <source>
        <strain evidence="3 4">88EA1</strain>
    </source>
</reference>
<keyword evidence="1" id="KW-0175">Coiled coil</keyword>
<feature type="coiled-coil region" evidence="1">
    <location>
        <begin position="1100"/>
        <end position="1127"/>
    </location>
</feature>
<organism evidence="3 4">
    <name type="scientific">Enterococcus hirae</name>
    <dbReference type="NCBI Taxonomy" id="1354"/>
    <lineage>
        <taxon>Bacteria</taxon>
        <taxon>Bacillati</taxon>
        <taxon>Bacillota</taxon>
        <taxon>Bacilli</taxon>
        <taxon>Lactobacillales</taxon>
        <taxon>Enterococcaceae</taxon>
        <taxon>Enterococcus</taxon>
    </lineage>
</organism>
<evidence type="ECO:0000256" key="2">
    <source>
        <dbReference type="SAM" id="MobiDB-lite"/>
    </source>
</evidence>
<evidence type="ECO:0000313" key="3">
    <source>
        <dbReference type="EMBL" id="RBT70520.1"/>
    </source>
</evidence>
<feature type="coiled-coil region" evidence="1">
    <location>
        <begin position="2520"/>
        <end position="2560"/>
    </location>
</feature>
<feature type="region of interest" description="Disordered" evidence="2">
    <location>
        <begin position="3160"/>
        <end position="3189"/>
    </location>
</feature>
<protein>
    <recommendedName>
        <fullName evidence="5">Protein translocase subunit SecA</fullName>
    </recommendedName>
</protein>
<gene>
    <name evidence="3" type="ORF">EB03_00386</name>
</gene>
<proteinExistence type="predicted"/>
<accession>A0AB37IDE1</accession>
<evidence type="ECO:0000313" key="4">
    <source>
        <dbReference type="Proteomes" id="UP000253498"/>
    </source>
</evidence>
<name>A0AB37IDE1_ENTHR</name>
<dbReference type="EMBL" id="LESJ01000002">
    <property type="protein sequence ID" value="RBT70520.1"/>
    <property type="molecule type" value="Genomic_DNA"/>
</dbReference>